<name>A0ABD0LK23_9CAEN</name>
<keyword evidence="2" id="KW-1185">Reference proteome</keyword>
<evidence type="ECO:0000313" key="1">
    <source>
        <dbReference type="EMBL" id="KAK7499865.1"/>
    </source>
</evidence>
<dbReference type="Proteomes" id="UP001519460">
    <property type="component" value="Unassembled WGS sequence"/>
</dbReference>
<evidence type="ECO:0000313" key="2">
    <source>
        <dbReference type="Proteomes" id="UP001519460"/>
    </source>
</evidence>
<protein>
    <submittedName>
        <fullName evidence="1">Uncharacterized protein</fullName>
    </submittedName>
</protein>
<comment type="caution">
    <text evidence="1">The sequence shown here is derived from an EMBL/GenBank/DDBJ whole genome shotgun (WGS) entry which is preliminary data.</text>
</comment>
<reference evidence="1 2" key="1">
    <citation type="journal article" date="2023" name="Sci. Data">
        <title>Genome assembly of the Korean intertidal mud-creeper Batillaria attramentaria.</title>
        <authorList>
            <person name="Patra A.K."/>
            <person name="Ho P.T."/>
            <person name="Jun S."/>
            <person name="Lee S.J."/>
            <person name="Kim Y."/>
            <person name="Won Y.J."/>
        </authorList>
    </citation>
    <scope>NUCLEOTIDE SEQUENCE [LARGE SCALE GENOMIC DNA]</scope>
    <source>
        <strain evidence="1">Wonlab-2016</strain>
    </source>
</reference>
<proteinExistence type="predicted"/>
<dbReference type="AlphaFoldDB" id="A0ABD0LK23"/>
<accession>A0ABD0LK23</accession>
<gene>
    <name evidence="1" type="ORF">BaRGS_00008956</name>
</gene>
<sequence length="98" mass="11069">MKSFNTQADCLSRYGHFPVVRSCDDKLESTLESFSSRYVCLTLLQFVYQRMVAQGGCWNCSYDEKHTLEYVFLSVSGPVPAVSQAITSCIDSVDFVFN</sequence>
<dbReference type="EMBL" id="JACVVK020000041">
    <property type="protein sequence ID" value="KAK7499865.1"/>
    <property type="molecule type" value="Genomic_DNA"/>
</dbReference>
<organism evidence="1 2">
    <name type="scientific">Batillaria attramentaria</name>
    <dbReference type="NCBI Taxonomy" id="370345"/>
    <lineage>
        <taxon>Eukaryota</taxon>
        <taxon>Metazoa</taxon>
        <taxon>Spiralia</taxon>
        <taxon>Lophotrochozoa</taxon>
        <taxon>Mollusca</taxon>
        <taxon>Gastropoda</taxon>
        <taxon>Caenogastropoda</taxon>
        <taxon>Sorbeoconcha</taxon>
        <taxon>Cerithioidea</taxon>
        <taxon>Batillariidae</taxon>
        <taxon>Batillaria</taxon>
    </lineage>
</organism>